<dbReference type="Proteomes" id="UP000286045">
    <property type="component" value="Unassembled WGS sequence"/>
</dbReference>
<sequence>MTWNYCIKTYSKVLASPTGVHTEEYTSVPLLRNDSIPAGIQPWNSFSHPSSDIIFNLTASVQTGVWEQLSNLMSREITDHFDTESQTADFSVGEFMLYADLANMTRNIEETLSNQIRSSSPGDNGWAEMWPGQAFYEETYWQVHWPWILVPVIEVLLAGSLLAVSITVTRAQPLFKSSTLALLYHGLDGIEEDENLRGDWVNNVDDLEKMAKGVDVELKKDSNGSLKFVKVVNTV</sequence>
<organism evidence="1 2">
    <name type="scientific">Xylaria grammica</name>
    <dbReference type="NCBI Taxonomy" id="363999"/>
    <lineage>
        <taxon>Eukaryota</taxon>
        <taxon>Fungi</taxon>
        <taxon>Dikarya</taxon>
        <taxon>Ascomycota</taxon>
        <taxon>Pezizomycotina</taxon>
        <taxon>Sordariomycetes</taxon>
        <taxon>Xylariomycetidae</taxon>
        <taxon>Xylariales</taxon>
        <taxon>Xylariaceae</taxon>
        <taxon>Xylaria</taxon>
    </lineage>
</organism>
<dbReference type="STRING" id="363999.A0A439CY68"/>
<evidence type="ECO:0000313" key="1">
    <source>
        <dbReference type="EMBL" id="RWA07143.1"/>
    </source>
</evidence>
<dbReference type="PANTHER" id="PTHR35394">
    <property type="entry name" value="DUF3176 DOMAIN-CONTAINING PROTEIN"/>
    <property type="match status" value="1"/>
</dbReference>
<accession>A0A439CY68</accession>
<comment type="caution">
    <text evidence="1">The sequence shown here is derived from an EMBL/GenBank/DDBJ whole genome shotgun (WGS) entry which is preliminary data.</text>
</comment>
<protein>
    <submittedName>
        <fullName evidence="1">Uncharacterized protein</fullName>
    </submittedName>
</protein>
<evidence type="ECO:0000313" key="2">
    <source>
        <dbReference type="Proteomes" id="UP000286045"/>
    </source>
</evidence>
<keyword evidence="2" id="KW-1185">Reference proteome</keyword>
<reference evidence="1 2" key="1">
    <citation type="submission" date="2018-12" db="EMBL/GenBank/DDBJ databases">
        <title>Draft genome sequence of Xylaria grammica IHI A82.</title>
        <authorList>
            <person name="Buettner E."/>
            <person name="Kellner H."/>
        </authorList>
    </citation>
    <scope>NUCLEOTIDE SEQUENCE [LARGE SCALE GENOMIC DNA]</scope>
    <source>
        <strain evidence="1 2">IHI A82</strain>
    </source>
</reference>
<name>A0A439CY68_9PEZI</name>
<dbReference type="EMBL" id="RYZI01000280">
    <property type="protein sequence ID" value="RWA07143.1"/>
    <property type="molecule type" value="Genomic_DNA"/>
</dbReference>
<dbReference type="AlphaFoldDB" id="A0A439CY68"/>
<proteinExistence type="predicted"/>
<dbReference type="PANTHER" id="PTHR35394:SF5">
    <property type="entry name" value="DUF3176 DOMAIN-CONTAINING PROTEIN"/>
    <property type="match status" value="1"/>
</dbReference>
<gene>
    <name evidence="1" type="ORF">EKO27_g7969</name>
</gene>